<keyword evidence="1" id="KW-0812">Transmembrane</keyword>
<keyword evidence="1" id="KW-0472">Membrane</keyword>
<comment type="caution">
    <text evidence="2">The sequence shown here is derived from an EMBL/GenBank/DDBJ whole genome shotgun (WGS) entry which is preliminary data.</text>
</comment>
<keyword evidence="3" id="KW-1185">Reference proteome</keyword>
<dbReference type="RefSeq" id="WP_270025847.1">
    <property type="nucleotide sequence ID" value="NZ_JAPDDP010000022.1"/>
</dbReference>
<gene>
    <name evidence="2" type="ORF">OJ997_14595</name>
</gene>
<dbReference type="InterPro" id="IPR025325">
    <property type="entry name" value="DUF4231"/>
</dbReference>
<organism evidence="2 3">
    <name type="scientific">Solirubrobacter phytolaccae</name>
    <dbReference type="NCBI Taxonomy" id="1404360"/>
    <lineage>
        <taxon>Bacteria</taxon>
        <taxon>Bacillati</taxon>
        <taxon>Actinomycetota</taxon>
        <taxon>Thermoleophilia</taxon>
        <taxon>Solirubrobacterales</taxon>
        <taxon>Solirubrobacteraceae</taxon>
        <taxon>Solirubrobacter</taxon>
    </lineage>
</organism>
<dbReference type="Pfam" id="PF14015">
    <property type="entry name" value="DUF4231"/>
    <property type="match status" value="1"/>
</dbReference>
<keyword evidence="1" id="KW-1133">Transmembrane helix</keyword>
<name>A0A9X3N8S1_9ACTN</name>
<reference evidence="2" key="1">
    <citation type="submission" date="2022-10" db="EMBL/GenBank/DDBJ databases">
        <title>The WGS of Solirubrobacter phytolaccae KCTC 29190.</title>
        <authorList>
            <person name="Jiang Z."/>
        </authorList>
    </citation>
    <scope>NUCLEOTIDE SEQUENCE</scope>
    <source>
        <strain evidence="2">KCTC 29190</strain>
    </source>
</reference>
<evidence type="ECO:0000313" key="3">
    <source>
        <dbReference type="Proteomes" id="UP001147653"/>
    </source>
</evidence>
<feature type="transmembrane region" description="Helical" evidence="1">
    <location>
        <begin position="35"/>
        <end position="53"/>
    </location>
</feature>
<protein>
    <submittedName>
        <fullName evidence="2">DUF4231 domain-containing protein</fullName>
    </submittedName>
</protein>
<dbReference type="NCBIfam" id="NF033634">
    <property type="entry name" value="SLATT_1"/>
    <property type="match status" value="1"/>
</dbReference>
<accession>A0A9X3N8S1</accession>
<feature type="transmembrane region" description="Helical" evidence="1">
    <location>
        <begin position="65"/>
        <end position="83"/>
    </location>
</feature>
<dbReference type="AlphaFoldDB" id="A0A9X3N8S1"/>
<dbReference type="EMBL" id="JAPDDP010000022">
    <property type="protein sequence ID" value="MDA0181531.1"/>
    <property type="molecule type" value="Genomic_DNA"/>
</dbReference>
<proteinExistence type="predicted"/>
<evidence type="ECO:0000256" key="1">
    <source>
        <dbReference type="SAM" id="Phobius"/>
    </source>
</evidence>
<sequence>MNAPNGLKVSLLEECDRFIAEHTNKADRNKRRARLGTVAMAASTALIPASIVVSTAGHEFFWGKLVPSLLAAVAAIIAGLLTAERPHERWSLYRRYQRMFEAERLRYTSGVAPYRGADADATFASWLAAARLSVHEEWAGLIPASGEVASTTRPTA</sequence>
<evidence type="ECO:0000313" key="2">
    <source>
        <dbReference type="EMBL" id="MDA0181531.1"/>
    </source>
</evidence>
<dbReference type="Proteomes" id="UP001147653">
    <property type="component" value="Unassembled WGS sequence"/>
</dbReference>